<feature type="region of interest" description="Disordered" evidence="2">
    <location>
        <begin position="620"/>
        <end position="646"/>
    </location>
</feature>
<keyword evidence="4" id="KW-1185">Reference proteome</keyword>
<feature type="coiled-coil region" evidence="1">
    <location>
        <begin position="478"/>
        <end position="505"/>
    </location>
</feature>
<comment type="caution">
    <text evidence="3">The sequence shown here is derived from an EMBL/GenBank/DDBJ whole genome shotgun (WGS) entry which is preliminary data.</text>
</comment>
<reference evidence="3 4" key="1">
    <citation type="journal article" date="2018" name="BMC Genomics">
        <title>Genomic comparison of Trypanosoma conorhini and Trypanosoma rangeli to Trypanosoma cruzi strains of high and low virulence.</title>
        <authorList>
            <person name="Bradwell K.R."/>
            <person name="Koparde V.N."/>
            <person name="Matveyev A.V."/>
            <person name="Serrano M.G."/>
            <person name="Alves J.M."/>
            <person name="Parikh H."/>
            <person name="Huang B."/>
            <person name="Lee V."/>
            <person name="Espinosa-Alvarez O."/>
            <person name="Ortiz P.A."/>
            <person name="Costa-Martins A.G."/>
            <person name="Teixeira M.M."/>
            <person name="Buck G.A."/>
        </authorList>
    </citation>
    <scope>NUCLEOTIDE SEQUENCE [LARGE SCALE GENOMIC DNA]</scope>
    <source>
        <strain evidence="3 4">025E</strain>
    </source>
</reference>
<feature type="region of interest" description="Disordered" evidence="2">
    <location>
        <begin position="1"/>
        <end position="33"/>
    </location>
</feature>
<feature type="coiled-coil region" evidence="1">
    <location>
        <begin position="542"/>
        <end position="569"/>
    </location>
</feature>
<name>A0A3R7N635_9TRYP</name>
<sequence>MRSRTPPLTFAANKNGAGGNAGGAPANTDEKGSTAEVNTATKSLYLGVATGRAFPYVAQWLQGKSSEMRDKAGTLASECNTELVRQVDQNHKAIIEGRVASEKERQKMLTFLQEIQSVRVHQRAAGAAWLDAFRDAAAEYKAELCEVEAELRARLHLAEEWTVGGNRAVVMESLSRMQQQLLKLQRRAERERKRETMRREQTLGHMREAMEQLVGEVGDAVTWELRERMHGHARRLFSGRPTAVYDSARDDVSASDDAASSPPPEDEQELLEEARQLELELRWLQRRRPKRRGGDEGGSGAKRTQRPALPAPGAAGVAGDEGSSKGALLPQVPPHTPPWVSNAERTAVAAVEAFLSPQGSSASLRTHGVRTWTEVAEGLTLPPLATPQQKSGKAGEEGGGGERKASTAANVARQPPARGISSRTRRGKQQRGSLELRPPIVQPPNRVGRDASGSHNSDHIAGLLAALTEDTAHFAASREKMQTEVKRLREELQKHQEETARIMQVSIGLEAQRAQLLVQRDAQASKLQLVTAEKCSQERVRNMDAQLLNEELAHTLQVLEEQKQKRSAETAQVLESINDFKQRIADHNQLLQKVREYWRLNKAELSRVKYAGASTTTAASQLPFSSSGGGGGGSGGSSSSSSSSVGVSPTSVPYAFSATVASPLSRGPFEEEETPAAPPSKPVLPSTAGPEAILAEQVLGRCQAIPALGLHRAEEVAEFIYSVFEELAIAPPESGGGTKRIM</sequence>
<protein>
    <submittedName>
        <fullName evidence="3">Uncharacterized protein</fullName>
    </submittedName>
</protein>
<feature type="region of interest" description="Disordered" evidence="2">
    <location>
        <begin position="381"/>
        <end position="456"/>
    </location>
</feature>
<evidence type="ECO:0000256" key="1">
    <source>
        <dbReference type="SAM" id="Coils"/>
    </source>
</evidence>
<dbReference type="OrthoDB" id="249345at2759"/>
<feature type="compositionally biased region" description="Low complexity" evidence="2">
    <location>
        <begin position="307"/>
        <end position="318"/>
    </location>
</feature>
<dbReference type="RefSeq" id="XP_029231214.1">
    <property type="nucleotide sequence ID" value="XM_029368693.1"/>
</dbReference>
<feature type="compositionally biased region" description="Gly residues" evidence="2">
    <location>
        <begin position="627"/>
        <end position="636"/>
    </location>
</feature>
<feature type="region of interest" description="Disordered" evidence="2">
    <location>
        <begin position="247"/>
        <end position="270"/>
    </location>
</feature>
<dbReference type="GeneID" id="40315368"/>
<feature type="compositionally biased region" description="Low complexity" evidence="2">
    <location>
        <begin position="637"/>
        <end position="646"/>
    </location>
</feature>
<feature type="region of interest" description="Disordered" evidence="2">
    <location>
        <begin position="285"/>
        <end position="340"/>
    </location>
</feature>
<evidence type="ECO:0000256" key="2">
    <source>
        <dbReference type="SAM" id="MobiDB-lite"/>
    </source>
</evidence>
<keyword evidence="1" id="KW-0175">Coiled coil</keyword>
<evidence type="ECO:0000313" key="3">
    <source>
        <dbReference type="EMBL" id="RNF26008.1"/>
    </source>
</evidence>
<dbReference type="Proteomes" id="UP000284403">
    <property type="component" value="Unassembled WGS sequence"/>
</dbReference>
<gene>
    <name evidence="3" type="ORF">Tco025E_01757</name>
</gene>
<dbReference type="AlphaFoldDB" id="A0A3R7N635"/>
<organism evidence="3 4">
    <name type="scientific">Trypanosoma conorhini</name>
    <dbReference type="NCBI Taxonomy" id="83891"/>
    <lineage>
        <taxon>Eukaryota</taxon>
        <taxon>Discoba</taxon>
        <taxon>Euglenozoa</taxon>
        <taxon>Kinetoplastea</taxon>
        <taxon>Metakinetoplastina</taxon>
        <taxon>Trypanosomatida</taxon>
        <taxon>Trypanosomatidae</taxon>
        <taxon>Trypanosoma</taxon>
    </lineage>
</organism>
<evidence type="ECO:0000313" key="4">
    <source>
        <dbReference type="Proteomes" id="UP000284403"/>
    </source>
</evidence>
<accession>A0A3R7N635</accession>
<dbReference type="EMBL" id="MKKU01000061">
    <property type="protein sequence ID" value="RNF26008.1"/>
    <property type="molecule type" value="Genomic_DNA"/>
</dbReference>
<feature type="compositionally biased region" description="Basic and acidic residues" evidence="2">
    <location>
        <begin position="393"/>
        <end position="405"/>
    </location>
</feature>
<feature type="region of interest" description="Disordered" evidence="2">
    <location>
        <begin position="665"/>
        <end position="687"/>
    </location>
</feature>
<proteinExistence type="predicted"/>